<organism evidence="2 3">
    <name type="scientific">Kozakia baliensis</name>
    <dbReference type="NCBI Taxonomy" id="153496"/>
    <lineage>
        <taxon>Bacteria</taxon>
        <taxon>Pseudomonadati</taxon>
        <taxon>Pseudomonadota</taxon>
        <taxon>Alphaproteobacteria</taxon>
        <taxon>Acetobacterales</taxon>
        <taxon>Acetobacteraceae</taxon>
        <taxon>Kozakia</taxon>
    </lineage>
</organism>
<keyword evidence="3" id="KW-1185">Reference proteome</keyword>
<feature type="transmembrane region" description="Helical" evidence="1">
    <location>
        <begin position="6"/>
        <end position="23"/>
    </location>
</feature>
<reference evidence="2 3" key="1">
    <citation type="journal article" date="2016" name="Microb. Cell Fact.">
        <title>Dissection of exopolysaccharide biosynthesis in Kozakia baliensis.</title>
        <authorList>
            <person name="Brandt J.U."/>
            <person name="Jakob F."/>
            <person name="Behr J."/>
            <person name="Geissler A.J."/>
            <person name="Vogel R.F."/>
        </authorList>
    </citation>
    <scope>NUCLEOTIDE SEQUENCE [LARGE SCALE GENOMIC DNA]</scope>
    <source>
        <strain evidence="2 3">DSM 14400</strain>
    </source>
</reference>
<keyword evidence="1" id="KW-1133">Transmembrane helix</keyword>
<evidence type="ECO:0000313" key="3">
    <source>
        <dbReference type="Proteomes" id="UP000179145"/>
    </source>
</evidence>
<gene>
    <name evidence="2" type="ORF">A0U89_00255</name>
</gene>
<proteinExistence type="predicted"/>
<dbReference type="AlphaFoldDB" id="A0A1D8UQ95"/>
<dbReference type="GO" id="GO:0009271">
    <property type="term" value="P:phage shock"/>
    <property type="evidence" value="ECO:0007669"/>
    <property type="project" value="InterPro"/>
</dbReference>
<keyword evidence="1" id="KW-0812">Transmembrane</keyword>
<accession>A0A1D8UQ95</accession>
<evidence type="ECO:0000313" key="2">
    <source>
        <dbReference type="EMBL" id="AOX15814.1"/>
    </source>
</evidence>
<name>A0A1D8UQ95_9PROT</name>
<keyword evidence="1" id="KW-0472">Membrane</keyword>
<dbReference type="KEGG" id="kba:A0U89_00255"/>
<dbReference type="Pfam" id="PF06667">
    <property type="entry name" value="PspB"/>
    <property type="match status" value="1"/>
</dbReference>
<dbReference type="EMBL" id="CP014674">
    <property type="protein sequence ID" value="AOX15814.1"/>
    <property type="molecule type" value="Genomic_DNA"/>
</dbReference>
<dbReference type="InterPro" id="IPR009554">
    <property type="entry name" value="Phageshock_PspB"/>
</dbReference>
<dbReference type="NCBIfam" id="TIGR02976">
    <property type="entry name" value="phageshock_pspB"/>
    <property type="match status" value="1"/>
</dbReference>
<dbReference type="GO" id="GO:0006355">
    <property type="term" value="P:regulation of DNA-templated transcription"/>
    <property type="evidence" value="ECO:0007669"/>
    <property type="project" value="InterPro"/>
</dbReference>
<evidence type="ECO:0008006" key="4">
    <source>
        <dbReference type="Google" id="ProtNLM"/>
    </source>
</evidence>
<sequence>MWNGLTELAFVVMPFLLVIAFVLRRKRESQLRGADVEMLNQAQVQTRRLEERVDHLERILDEDVPGWRTRATT</sequence>
<protein>
    <recommendedName>
        <fullName evidence="4">Phage shock protein B</fullName>
    </recommendedName>
</protein>
<dbReference type="STRING" id="153496.A0U89_00255"/>
<evidence type="ECO:0000256" key="1">
    <source>
        <dbReference type="SAM" id="Phobius"/>
    </source>
</evidence>
<dbReference type="Proteomes" id="UP000179145">
    <property type="component" value="Chromosome"/>
</dbReference>